<organism evidence="1 2">
    <name type="scientific">Natronosalvus hydrolyticus</name>
    <dbReference type="NCBI Taxonomy" id="2979988"/>
    <lineage>
        <taxon>Archaea</taxon>
        <taxon>Methanobacteriati</taxon>
        <taxon>Methanobacteriota</taxon>
        <taxon>Stenosarchaea group</taxon>
        <taxon>Halobacteria</taxon>
        <taxon>Halobacteriales</taxon>
        <taxon>Natrialbaceae</taxon>
        <taxon>Natronosalvus</taxon>
    </lineage>
</organism>
<protein>
    <submittedName>
        <fullName evidence="1">Uncharacterized protein</fullName>
    </submittedName>
</protein>
<dbReference type="Proteomes" id="UP001321047">
    <property type="component" value="Unassembled WGS sequence"/>
</dbReference>
<gene>
    <name evidence="1" type="ORF">OB919_15990</name>
</gene>
<evidence type="ECO:0000313" key="1">
    <source>
        <dbReference type="EMBL" id="MCU4753466.1"/>
    </source>
</evidence>
<dbReference type="RefSeq" id="WP_342809783.1">
    <property type="nucleotide sequence ID" value="NZ_JAOPJZ010000017.1"/>
</dbReference>
<dbReference type="AlphaFoldDB" id="A0AAP2ZA01"/>
<proteinExistence type="predicted"/>
<accession>A0AAP2ZA01</accession>
<comment type="caution">
    <text evidence="1">The sequence shown here is derived from an EMBL/GenBank/DDBJ whole genome shotgun (WGS) entry which is preliminary data.</text>
</comment>
<name>A0AAP2ZA01_9EURY</name>
<dbReference type="EMBL" id="JAOPJZ010000017">
    <property type="protein sequence ID" value="MCU4753466.1"/>
    <property type="molecule type" value="Genomic_DNA"/>
</dbReference>
<sequence length="84" mass="10097">MIEHEALHSAIAQHKSEELQKRENQFQHEWVEADLLQKTRLFYTSIWYVVGEGQNWDEERILARIQNARQSHREIQEIKKAVLS</sequence>
<reference evidence="1 2" key="1">
    <citation type="submission" date="2022-09" db="EMBL/GenBank/DDBJ databases">
        <title>Enrichment on poylsaccharides allowed isolation of novel metabolic and taxonomic groups of Haloarchaea.</title>
        <authorList>
            <person name="Sorokin D.Y."/>
            <person name="Elcheninov A.G."/>
            <person name="Khizhniak T.V."/>
            <person name="Kolganova T.V."/>
            <person name="Kublanov I.V."/>
        </authorList>
    </citation>
    <scope>NUCLEOTIDE SEQUENCE [LARGE SCALE GENOMIC DNA]</scope>
    <source>
        <strain evidence="1 2">AArc-curdl1</strain>
    </source>
</reference>
<evidence type="ECO:0000313" key="2">
    <source>
        <dbReference type="Proteomes" id="UP001321047"/>
    </source>
</evidence>
<keyword evidence="2" id="KW-1185">Reference proteome</keyword>